<evidence type="ECO:0000256" key="8">
    <source>
        <dbReference type="ARBA" id="ARBA00032006"/>
    </source>
</evidence>
<dbReference type="Pfam" id="PF03220">
    <property type="entry name" value="Tombus_P19"/>
    <property type="match status" value="1"/>
</dbReference>
<evidence type="ECO:0000256" key="4">
    <source>
        <dbReference type="ARBA" id="ARBA00022581"/>
    </source>
</evidence>
<organism evidence="9">
    <name type="scientific">Grapevine Algerian latent virus</name>
    <dbReference type="NCBI Taxonomy" id="208084"/>
    <lineage>
        <taxon>Viruses</taxon>
        <taxon>Riboviria</taxon>
        <taxon>Orthornavirae</taxon>
        <taxon>Kitrinoviricota</taxon>
        <taxon>Tolucaviricetes</taxon>
        <taxon>Tolivirales</taxon>
        <taxon>Tombusviridae</taxon>
        <taxon>Procedovirinae</taxon>
        <taxon>Tombusvirus</taxon>
        <taxon>Tombusvirus algeriaense</taxon>
    </lineage>
</organism>
<reference evidence="9" key="1">
    <citation type="submission" date="2021-06" db="EMBL/GenBank/DDBJ databases">
        <title>Plant Virus Collection isolate.</title>
        <authorList>
            <person name="Knierim D."/>
            <person name="Margaria P."/>
            <person name="Menzel W."/>
            <person name="Winter S."/>
        </authorList>
    </citation>
    <scope>NUCLEOTIDE SEQUENCE</scope>
    <source>
        <strain evidence="9">DSMZ PV-0788</strain>
    </source>
</reference>
<protein>
    <recommendedName>
        <fullName evidence="2">RNA silencing suppressor p19</fullName>
    </recommendedName>
    <alternativeName>
        <fullName evidence="8">19 kDa symptom severity modulator</fullName>
    </alternativeName>
</protein>
<keyword evidence="4" id="KW-0945">Host-virus interaction</keyword>
<evidence type="ECO:0000256" key="6">
    <source>
        <dbReference type="ARBA" id="ARBA00022884"/>
    </source>
</evidence>
<dbReference type="Gene3D" id="3.30.390.180">
    <property type="entry name" value="RNA silencing suppressor P19"/>
    <property type="match status" value="1"/>
</dbReference>
<evidence type="ECO:0000256" key="7">
    <source>
        <dbReference type="ARBA" id="ARBA00023280"/>
    </source>
</evidence>
<dbReference type="InterPro" id="IPR004905">
    <property type="entry name" value="Tombusvirus_p19"/>
</dbReference>
<evidence type="ECO:0000313" key="9">
    <source>
        <dbReference type="EMBL" id="QYA72594.1"/>
    </source>
</evidence>
<keyword evidence="7" id="KW-0899">Viral immunoevasion</keyword>
<keyword evidence="3" id="KW-0941">Suppressor of RNA silencing</keyword>
<evidence type="ECO:0000256" key="3">
    <source>
        <dbReference type="ARBA" id="ARBA00022463"/>
    </source>
</evidence>
<dbReference type="GO" id="GO:0044423">
    <property type="term" value="C:virion component"/>
    <property type="evidence" value="ECO:0007669"/>
    <property type="project" value="InterPro"/>
</dbReference>
<name>A0A8F8QTR5_9TOMB</name>
<keyword evidence="5" id="KW-1090">Inhibition of host innate immune response by virus</keyword>
<sequence length="172" mass="19354">MERTLQGNNAREQANCERWTGGCGSTLTPFQFSDESPTLNEWKLHHDETNPDNDHPIGFKEVWSFGSVVFKRYYRYDGSQASLHRVLGSWTGDTVNTSACRLLGSEQRGCAYSIRFRGTSLSVSGGSRALQHIIEMAIWTKLKVLQFTPSEMENPVSRGCLDDITVIKTESE</sequence>
<evidence type="ECO:0000256" key="2">
    <source>
        <dbReference type="ARBA" id="ARBA00022407"/>
    </source>
</evidence>
<gene>
    <name evidence="9" type="primary">ORF4</name>
</gene>
<dbReference type="GO" id="GO:0003723">
    <property type="term" value="F:RNA binding"/>
    <property type="evidence" value="ECO:0007669"/>
    <property type="project" value="UniProtKB-KW"/>
</dbReference>
<dbReference type="EMBL" id="MZ405656">
    <property type="protein sequence ID" value="QYA72594.1"/>
    <property type="molecule type" value="Genomic_RNA"/>
</dbReference>
<dbReference type="SUPFAM" id="SSF103145">
    <property type="entry name" value="Tombusvirus P19 core protein, VP19"/>
    <property type="match status" value="1"/>
</dbReference>
<evidence type="ECO:0000256" key="1">
    <source>
        <dbReference type="ARBA" id="ARBA00011738"/>
    </source>
</evidence>
<comment type="subunit">
    <text evidence="1">Homodimer.</text>
</comment>
<keyword evidence="6" id="KW-0694">RNA-binding</keyword>
<dbReference type="InterPro" id="IPR036131">
    <property type="entry name" value="VP19_sf"/>
</dbReference>
<dbReference type="GO" id="GO:0052170">
    <property type="term" value="P:symbiont-mediated suppression of host innate immune response"/>
    <property type="evidence" value="ECO:0007669"/>
    <property type="project" value="UniProtKB-KW"/>
</dbReference>
<evidence type="ECO:0000256" key="5">
    <source>
        <dbReference type="ARBA" id="ARBA00022632"/>
    </source>
</evidence>
<proteinExistence type="predicted"/>
<accession>A0A8F8QTR5</accession>